<dbReference type="Gene3D" id="3.40.50.300">
    <property type="entry name" value="P-loop containing nucleotide triphosphate hydrolases"/>
    <property type="match status" value="1"/>
</dbReference>
<dbReference type="AlphaFoldDB" id="A0AAW5KKR1"/>
<sequence length="68" mass="7577">MPKSITLSYTIDYRIRTVLFGMGFGEEDFPKEIYKMSGGEKTRLALAKLLLLGPQVVGGFVQQQHLGT</sequence>
<feature type="non-terminal residue" evidence="1">
    <location>
        <position position="68"/>
    </location>
</feature>
<protein>
    <recommendedName>
        <fullName evidence="3">ATP-binding cassette domain-containing protein</fullName>
    </recommendedName>
</protein>
<comment type="caution">
    <text evidence="1">The sequence shown here is derived from an EMBL/GenBank/DDBJ whole genome shotgun (WGS) entry which is preliminary data.</text>
</comment>
<dbReference type="Proteomes" id="UP001205063">
    <property type="component" value="Unassembled WGS sequence"/>
</dbReference>
<dbReference type="EMBL" id="JANGAB010000331">
    <property type="protein sequence ID" value="MCQ4950840.1"/>
    <property type="molecule type" value="Genomic_DNA"/>
</dbReference>
<dbReference type="RefSeq" id="WP_256136945.1">
    <property type="nucleotide sequence ID" value="NZ_JANGAB010000331.1"/>
</dbReference>
<dbReference type="InterPro" id="IPR027417">
    <property type="entry name" value="P-loop_NTPase"/>
</dbReference>
<reference evidence="1" key="1">
    <citation type="submission" date="2022-06" db="EMBL/GenBank/DDBJ databases">
        <title>Isolation of gut microbiota from human fecal samples.</title>
        <authorList>
            <person name="Pamer E.G."/>
            <person name="Barat B."/>
            <person name="Waligurski E."/>
            <person name="Medina S."/>
            <person name="Paddock L."/>
            <person name="Mostad J."/>
        </authorList>
    </citation>
    <scope>NUCLEOTIDE SEQUENCE</scope>
    <source>
        <strain evidence="1">DFI.7.96</strain>
    </source>
</reference>
<proteinExistence type="predicted"/>
<evidence type="ECO:0000313" key="1">
    <source>
        <dbReference type="EMBL" id="MCQ4950840.1"/>
    </source>
</evidence>
<gene>
    <name evidence="1" type="ORF">NE646_14515</name>
</gene>
<dbReference type="SUPFAM" id="SSF52540">
    <property type="entry name" value="P-loop containing nucleoside triphosphate hydrolases"/>
    <property type="match status" value="1"/>
</dbReference>
<evidence type="ECO:0008006" key="3">
    <source>
        <dbReference type="Google" id="ProtNLM"/>
    </source>
</evidence>
<accession>A0AAW5KKR1</accession>
<organism evidence="1 2">
    <name type="scientific">Bittarella massiliensis</name>
    <name type="common">ex Durand et al. 2017</name>
    <dbReference type="NCBI Taxonomy" id="1720313"/>
    <lineage>
        <taxon>Bacteria</taxon>
        <taxon>Bacillati</taxon>
        <taxon>Bacillota</taxon>
        <taxon>Clostridia</taxon>
        <taxon>Eubacteriales</taxon>
        <taxon>Oscillospiraceae</taxon>
        <taxon>Bittarella (ex Durand et al. 2017)</taxon>
    </lineage>
</organism>
<name>A0AAW5KKR1_9FIRM</name>
<evidence type="ECO:0000313" key="2">
    <source>
        <dbReference type="Proteomes" id="UP001205063"/>
    </source>
</evidence>